<evidence type="ECO:0000313" key="10">
    <source>
        <dbReference type="EMBL" id="MCS3902264.1"/>
    </source>
</evidence>
<comment type="pathway">
    <text evidence="9">Amino-acid biosynthesis; L-arginine biosynthesis; L-ornithine and N-acetyl-L-glutamate from L-glutamate and N(2)-acetyl-L-ornithine (cyclic): step 1/1.</text>
</comment>
<dbReference type="SUPFAM" id="SSF56266">
    <property type="entry name" value="DmpA/ArgJ-like"/>
    <property type="match status" value="1"/>
</dbReference>
<evidence type="ECO:0000256" key="6">
    <source>
        <dbReference type="ARBA" id="ARBA00022813"/>
    </source>
</evidence>
<dbReference type="PANTHER" id="PTHR23100">
    <property type="entry name" value="ARGININE BIOSYNTHESIS BIFUNCTIONAL PROTEIN ARGJ"/>
    <property type="match status" value="1"/>
</dbReference>
<dbReference type="NCBIfam" id="NF003802">
    <property type="entry name" value="PRK05388.1"/>
    <property type="match status" value="1"/>
</dbReference>
<feature type="binding site" evidence="9">
    <location>
        <position position="274"/>
    </location>
    <ligand>
        <name>substrate</name>
    </ligand>
</feature>
<dbReference type="InterPro" id="IPR016117">
    <property type="entry name" value="ArgJ-like_dom_sf"/>
</dbReference>
<organism evidence="10 11">
    <name type="scientific">Methylohalomonas lacus</name>
    <dbReference type="NCBI Taxonomy" id="398773"/>
    <lineage>
        <taxon>Bacteria</taxon>
        <taxon>Pseudomonadati</taxon>
        <taxon>Pseudomonadota</taxon>
        <taxon>Gammaproteobacteria</taxon>
        <taxon>Methylohalomonadales</taxon>
        <taxon>Methylohalomonadaceae</taxon>
        <taxon>Methylohalomonas</taxon>
    </lineage>
</organism>
<dbReference type="EMBL" id="JANUCT010000001">
    <property type="protein sequence ID" value="MCS3902264.1"/>
    <property type="molecule type" value="Genomic_DNA"/>
</dbReference>
<dbReference type="EC" id="2.3.1.1" evidence="9"/>
<dbReference type="Gene3D" id="3.60.70.12">
    <property type="entry name" value="L-amino peptidase D-ALA esterase/amidase"/>
    <property type="match status" value="1"/>
</dbReference>
<comment type="subunit">
    <text evidence="2 9">Heterotetramer of two alpha and two beta chains.</text>
</comment>
<keyword evidence="4 9" id="KW-0028">Amino-acid biosynthesis</keyword>
<feature type="chain" id="PRO_5041753621" description="Arginine biosynthesis bifunctional protein ArgJ alpha chain" evidence="9">
    <location>
        <begin position="1"/>
        <end position="189"/>
    </location>
</feature>
<dbReference type="AlphaFoldDB" id="A0AAE3HJM4"/>
<dbReference type="NCBIfam" id="TIGR00120">
    <property type="entry name" value="ArgJ"/>
    <property type="match status" value="1"/>
</dbReference>
<comment type="caution">
    <text evidence="10">The sequence shown here is derived from an EMBL/GenBank/DDBJ whole genome shotgun (WGS) entry which is preliminary data.</text>
</comment>
<keyword evidence="7 9" id="KW-0012">Acyltransferase</keyword>
<comment type="function">
    <text evidence="9">Catalyzes two activities which are involved in the cyclic version of arginine biosynthesis: the synthesis of N-acetylglutamate from glutamate and acetyl-CoA as the acetyl donor, and of ornithine by transacetylation between N(2)-acetylornithine and glutamate.</text>
</comment>
<dbReference type="GO" id="GO:0004358">
    <property type="term" value="F:L-glutamate N-acetyltransferase activity, acting on acetyl-L-ornithine as donor"/>
    <property type="evidence" value="ECO:0007669"/>
    <property type="project" value="UniProtKB-UniRule"/>
</dbReference>
<reference evidence="10" key="1">
    <citation type="submission" date="2022-08" db="EMBL/GenBank/DDBJ databases">
        <title>Genomic Encyclopedia of Type Strains, Phase III (KMG-III): the genomes of soil and plant-associated and newly described type strains.</title>
        <authorList>
            <person name="Whitman W."/>
        </authorList>
    </citation>
    <scope>NUCLEOTIDE SEQUENCE</scope>
    <source>
        <strain evidence="10">HMT 1</strain>
    </source>
</reference>
<dbReference type="HAMAP" id="MF_01106">
    <property type="entry name" value="ArgJ"/>
    <property type="match status" value="1"/>
</dbReference>
<evidence type="ECO:0000256" key="5">
    <source>
        <dbReference type="ARBA" id="ARBA00022679"/>
    </source>
</evidence>
<evidence type="ECO:0000313" key="11">
    <source>
        <dbReference type="Proteomes" id="UP001204445"/>
    </source>
</evidence>
<evidence type="ECO:0000256" key="2">
    <source>
        <dbReference type="ARBA" id="ARBA00011475"/>
    </source>
</evidence>
<dbReference type="GO" id="GO:0006592">
    <property type="term" value="P:ornithine biosynthetic process"/>
    <property type="evidence" value="ECO:0007669"/>
    <property type="project" value="TreeGrafter"/>
</dbReference>
<dbReference type="Proteomes" id="UP001204445">
    <property type="component" value="Unassembled WGS sequence"/>
</dbReference>
<evidence type="ECO:0000256" key="1">
    <source>
        <dbReference type="ARBA" id="ARBA00006774"/>
    </source>
</evidence>
<keyword evidence="6 9" id="KW-0068">Autocatalytic cleavage</keyword>
<comment type="catalytic activity">
    <reaction evidence="9">
        <text>L-glutamate + acetyl-CoA = N-acetyl-L-glutamate + CoA + H(+)</text>
        <dbReference type="Rhea" id="RHEA:24292"/>
        <dbReference type="ChEBI" id="CHEBI:15378"/>
        <dbReference type="ChEBI" id="CHEBI:29985"/>
        <dbReference type="ChEBI" id="CHEBI:44337"/>
        <dbReference type="ChEBI" id="CHEBI:57287"/>
        <dbReference type="ChEBI" id="CHEBI:57288"/>
        <dbReference type="EC" id="2.3.1.1"/>
    </reaction>
</comment>
<dbReference type="EC" id="2.3.1.35" evidence="9"/>
<feature type="binding site" evidence="9">
    <location>
        <position position="403"/>
    </location>
    <ligand>
        <name>substrate</name>
    </ligand>
</feature>
<dbReference type="Pfam" id="PF01960">
    <property type="entry name" value="ArgJ"/>
    <property type="match status" value="1"/>
</dbReference>
<dbReference type="PANTHER" id="PTHR23100:SF0">
    <property type="entry name" value="ARGININE BIOSYNTHESIS BIFUNCTIONAL PROTEIN ARGJ, MITOCHONDRIAL"/>
    <property type="match status" value="1"/>
</dbReference>
<feature type="binding site" evidence="9">
    <location>
        <position position="153"/>
    </location>
    <ligand>
        <name>substrate</name>
    </ligand>
</feature>
<feature type="binding site" evidence="9">
    <location>
        <position position="190"/>
    </location>
    <ligand>
        <name>substrate</name>
    </ligand>
</feature>
<feature type="binding site" evidence="9">
    <location>
        <position position="179"/>
    </location>
    <ligand>
        <name>substrate</name>
    </ligand>
</feature>
<name>A0AAE3HJM4_9GAMM</name>
<dbReference type="Gene3D" id="3.10.20.340">
    <property type="entry name" value="ArgJ beta chain, C-terminal domain"/>
    <property type="match status" value="1"/>
</dbReference>
<feature type="binding site" evidence="9">
    <location>
        <position position="398"/>
    </location>
    <ligand>
        <name>substrate</name>
    </ligand>
</feature>
<evidence type="ECO:0000256" key="7">
    <source>
        <dbReference type="ARBA" id="ARBA00023315"/>
    </source>
</evidence>
<comment type="pathway">
    <text evidence="9">Amino-acid biosynthesis; L-arginine biosynthesis; N(2)-acetyl-L-ornithine from L-glutamate: step 1/4.</text>
</comment>
<proteinExistence type="inferred from homology"/>
<dbReference type="FunFam" id="3.60.70.12:FF:000001">
    <property type="entry name" value="Arginine biosynthesis bifunctional protein ArgJ, chloroplastic"/>
    <property type="match status" value="1"/>
</dbReference>
<protein>
    <recommendedName>
        <fullName evidence="9">Arginine biosynthesis bifunctional protein ArgJ</fullName>
    </recommendedName>
    <domain>
        <recommendedName>
            <fullName evidence="9">Glutamate N-acetyltransferase</fullName>
            <ecNumber evidence="9">2.3.1.35</ecNumber>
        </recommendedName>
        <alternativeName>
            <fullName evidence="9">Ornithine acetyltransferase</fullName>
            <shortName evidence="9">OATase</shortName>
        </alternativeName>
        <alternativeName>
            <fullName evidence="9">Ornithine transacetylase</fullName>
        </alternativeName>
    </domain>
    <domain>
        <recommendedName>
            <fullName evidence="9">Amino-acid acetyltransferase</fullName>
            <ecNumber evidence="9">2.3.1.1</ecNumber>
        </recommendedName>
        <alternativeName>
            <fullName evidence="9">N-acetylglutamate synthase</fullName>
            <shortName evidence="9">AGSase</shortName>
        </alternativeName>
    </domain>
    <component>
        <recommendedName>
            <fullName evidence="9">Arginine biosynthesis bifunctional protein ArgJ alpha chain</fullName>
        </recommendedName>
    </component>
    <component>
        <recommendedName>
            <fullName evidence="9">Arginine biosynthesis bifunctional protein ArgJ beta chain</fullName>
        </recommendedName>
    </component>
</protein>
<feature type="site" description="Involved in the stabilization of negative charge on the oxyanion by the formation of the oxyanion hole" evidence="9">
    <location>
        <position position="117"/>
    </location>
</feature>
<feature type="active site" description="Nucleophile" evidence="9">
    <location>
        <position position="190"/>
    </location>
</feature>
<keyword evidence="9" id="KW-0511">Multifunctional enzyme</keyword>
<evidence type="ECO:0000256" key="4">
    <source>
        <dbReference type="ARBA" id="ARBA00022605"/>
    </source>
</evidence>
<comment type="catalytic activity">
    <reaction evidence="8 9">
        <text>N(2)-acetyl-L-ornithine + L-glutamate = N-acetyl-L-glutamate + L-ornithine</text>
        <dbReference type="Rhea" id="RHEA:15349"/>
        <dbReference type="ChEBI" id="CHEBI:29985"/>
        <dbReference type="ChEBI" id="CHEBI:44337"/>
        <dbReference type="ChEBI" id="CHEBI:46911"/>
        <dbReference type="ChEBI" id="CHEBI:57805"/>
        <dbReference type="EC" id="2.3.1.35"/>
    </reaction>
</comment>
<dbReference type="GO" id="GO:0004042">
    <property type="term" value="F:L-glutamate N-acetyltransferase activity"/>
    <property type="evidence" value="ECO:0007669"/>
    <property type="project" value="UniProtKB-UniRule"/>
</dbReference>
<comment type="subcellular location">
    <subcellularLocation>
        <location evidence="9">Cytoplasm</location>
    </subcellularLocation>
</comment>
<keyword evidence="11" id="KW-1185">Reference proteome</keyword>
<dbReference type="GO" id="GO:0006526">
    <property type="term" value="P:L-arginine biosynthetic process"/>
    <property type="evidence" value="ECO:0007669"/>
    <property type="project" value="UniProtKB-UniRule"/>
</dbReference>
<evidence type="ECO:0000256" key="8">
    <source>
        <dbReference type="ARBA" id="ARBA00049439"/>
    </source>
</evidence>
<keyword evidence="5 9" id="KW-0808">Transferase</keyword>
<comment type="similarity">
    <text evidence="1 9">Belongs to the ArgJ family.</text>
</comment>
<dbReference type="InterPro" id="IPR042195">
    <property type="entry name" value="ArgJ_beta_C"/>
</dbReference>
<dbReference type="FunFam" id="3.10.20.340:FF:000001">
    <property type="entry name" value="Arginine biosynthesis bifunctional protein ArgJ, chloroplastic"/>
    <property type="match status" value="1"/>
</dbReference>
<dbReference type="InterPro" id="IPR002813">
    <property type="entry name" value="Arg_biosynth_ArgJ"/>
</dbReference>
<feature type="chain" id="PRO_5041753620" description="Arginine biosynthesis bifunctional protein ArgJ beta chain" evidence="9">
    <location>
        <begin position="190"/>
        <end position="403"/>
    </location>
</feature>
<dbReference type="GO" id="GO:0005737">
    <property type="term" value="C:cytoplasm"/>
    <property type="evidence" value="ECO:0007669"/>
    <property type="project" value="UniProtKB-SubCell"/>
</dbReference>
<accession>A0AAE3HJM4</accession>
<keyword evidence="9" id="KW-0963">Cytoplasm</keyword>
<gene>
    <name evidence="9" type="primary">argJ</name>
    <name evidence="10" type="ORF">J2T55_000256</name>
</gene>
<feature type="site" description="Cleavage; by autolysis" evidence="9">
    <location>
        <begin position="189"/>
        <end position="190"/>
    </location>
</feature>
<feature type="site" description="Involved in the stabilization of negative charge on the oxyanion by the formation of the oxyanion hole" evidence="9">
    <location>
        <position position="116"/>
    </location>
</feature>
<evidence type="ECO:0000256" key="3">
    <source>
        <dbReference type="ARBA" id="ARBA00022571"/>
    </source>
</evidence>
<keyword evidence="3 9" id="KW-0055">Arginine biosynthesis</keyword>
<evidence type="ECO:0000256" key="9">
    <source>
        <dbReference type="HAMAP-Rule" id="MF_01106"/>
    </source>
</evidence>
<dbReference type="CDD" id="cd02152">
    <property type="entry name" value="OAT"/>
    <property type="match status" value="1"/>
</dbReference>
<dbReference type="RefSeq" id="WP_259053725.1">
    <property type="nucleotide sequence ID" value="NZ_JANUCT010000001.1"/>
</dbReference>
<sequence length="403" mass="41957">MAVGLPEKPQLDPVPGVRLATAMAGIRKPGRRDLLVIEAAPGSQVAAVFTRNRFCAAPVVVARDHLAQAAPRYCLVNAGNANAGTGAAGLQAALTSCRSLASLAGCEAQAVLPFSTGVIGEPLPVERIETALPTAFAALSADAWLDAAHAIMTTDTLPKGLSVHFEVAGQPAVLTGIVKGAGMIRPDMATMLAFIASDVNIDKSTLQACLQQAVDRSLNRITIDGDTSTNDACLLLATGASAACVESEAAIAEFQAALDQLCSHLAQAVVRDGEGATRFVTVTVAGGSNDAECLRVAYAIAESPLVKTALFAADPNWGRILAAVGRSGPQDLDIDGVAIYIDDYCIVRDGGRAADYQEADVQAIMDGSEYTLRVDLGRGTACETVWTCDLSHDYVRINAEYRT</sequence>